<organism evidence="1 2">
    <name type="scientific">Algivirga pacifica</name>
    <dbReference type="NCBI Taxonomy" id="1162670"/>
    <lineage>
        <taxon>Bacteria</taxon>
        <taxon>Pseudomonadati</taxon>
        <taxon>Bacteroidota</taxon>
        <taxon>Cytophagia</taxon>
        <taxon>Cytophagales</taxon>
        <taxon>Flammeovirgaceae</taxon>
        <taxon>Algivirga</taxon>
    </lineage>
</organism>
<proteinExistence type="predicted"/>
<name>A0ABP9DMA4_9BACT</name>
<dbReference type="RefSeq" id="WP_345375050.1">
    <property type="nucleotide sequence ID" value="NZ_BAABJX010000065.1"/>
</dbReference>
<accession>A0ABP9DMA4</accession>
<evidence type="ECO:0000313" key="1">
    <source>
        <dbReference type="EMBL" id="GAA4851118.1"/>
    </source>
</evidence>
<reference evidence="2" key="1">
    <citation type="journal article" date="2019" name="Int. J. Syst. Evol. Microbiol.">
        <title>The Global Catalogue of Microorganisms (GCM) 10K type strain sequencing project: providing services to taxonomists for standard genome sequencing and annotation.</title>
        <authorList>
            <consortium name="The Broad Institute Genomics Platform"/>
            <consortium name="The Broad Institute Genome Sequencing Center for Infectious Disease"/>
            <person name="Wu L."/>
            <person name="Ma J."/>
        </authorList>
    </citation>
    <scope>NUCLEOTIDE SEQUENCE [LARGE SCALE GENOMIC DNA]</scope>
    <source>
        <strain evidence="2">JCM 18326</strain>
    </source>
</reference>
<dbReference type="Proteomes" id="UP001500298">
    <property type="component" value="Unassembled WGS sequence"/>
</dbReference>
<gene>
    <name evidence="1" type="ORF">GCM10023331_39760</name>
</gene>
<dbReference type="EMBL" id="BAABJX010000065">
    <property type="protein sequence ID" value="GAA4851118.1"/>
    <property type="molecule type" value="Genomic_DNA"/>
</dbReference>
<protein>
    <submittedName>
        <fullName evidence="1">Uncharacterized protein</fullName>
    </submittedName>
</protein>
<keyword evidence="2" id="KW-1185">Reference proteome</keyword>
<evidence type="ECO:0000313" key="2">
    <source>
        <dbReference type="Proteomes" id="UP001500298"/>
    </source>
</evidence>
<sequence>MDSLTNPKKHQKPKREDFSIHKGLRISESQQDKIIRIANEIGARGDSAVIRFLISNYELKNQNY</sequence>
<comment type="caution">
    <text evidence="1">The sequence shown here is derived from an EMBL/GenBank/DDBJ whole genome shotgun (WGS) entry which is preliminary data.</text>
</comment>